<reference evidence="2" key="2">
    <citation type="submission" date="2021-09" db="EMBL/GenBank/DDBJ databases">
        <authorList>
            <person name="Jia N."/>
            <person name="Wang J."/>
            <person name="Shi W."/>
            <person name="Du L."/>
            <person name="Sun Y."/>
            <person name="Zhan W."/>
            <person name="Jiang J."/>
            <person name="Wang Q."/>
            <person name="Zhang B."/>
            <person name="Ji P."/>
            <person name="Sakyi L.B."/>
            <person name="Cui X."/>
            <person name="Yuan T."/>
            <person name="Jiang B."/>
            <person name="Yang W."/>
            <person name="Lam T.T.-Y."/>
            <person name="Chang Q."/>
            <person name="Ding S."/>
            <person name="Wang X."/>
            <person name="Zhu J."/>
            <person name="Ruan X."/>
            <person name="Zhao L."/>
            <person name="Wei J."/>
            <person name="Que T."/>
            <person name="Du C."/>
            <person name="Cheng J."/>
            <person name="Dai P."/>
            <person name="Han X."/>
            <person name="Huang E."/>
            <person name="Gao Y."/>
            <person name="Liu J."/>
            <person name="Shao H."/>
            <person name="Ye R."/>
            <person name="Li L."/>
            <person name="Wei W."/>
            <person name="Wang X."/>
            <person name="Wang C."/>
            <person name="Huo Q."/>
            <person name="Li W."/>
            <person name="Guo W."/>
            <person name="Chen H."/>
            <person name="Chen S."/>
            <person name="Zhou L."/>
            <person name="Zhou L."/>
            <person name="Ni X."/>
            <person name="Tian J."/>
            <person name="Zhou Y."/>
            <person name="Sheng Y."/>
            <person name="Liu T."/>
            <person name="Pan Y."/>
            <person name="Xia L."/>
            <person name="Li J."/>
            <person name="Zhao F."/>
            <person name="Cao W."/>
        </authorList>
    </citation>
    <scope>NUCLEOTIDE SEQUENCE</scope>
    <source>
        <strain evidence="2">Rsan-2018</strain>
        <tissue evidence="2">Larvae</tissue>
    </source>
</reference>
<name>A0A9D4Q9B1_RHISA</name>
<keyword evidence="3" id="KW-1185">Reference proteome</keyword>
<evidence type="ECO:0000256" key="1">
    <source>
        <dbReference type="SAM" id="MobiDB-lite"/>
    </source>
</evidence>
<feature type="compositionally biased region" description="Basic residues" evidence="1">
    <location>
        <begin position="86"/>
        <end position="98"/>
    </location>
</feature>
<reference evidence="2" key="1">
    <citation type="journal article" date="2020" name="Cell">
        <title>Large-Scale Comparative Analyses of Tick Genomes Elucidate Their Genetic Diversity and Vector Capacities.</title>
        <authorList>
            <consortium name="Tick Genome and Microbiome Consortium (TIGMIC)"/>
            <person name="Jia N."/>
            <person name="Wang J."/>
            <person name="Shi W."/>
            <person name="Du L."/>
            <person name="Sun Y."/>
            <person name="Zhan W."/>
            <person name="Jiang J.F."/>
            <person name="Wang Q."/>
            <person name="Zhang B."/>
            <person name="Ji P."/>
            <person name="Bell-Sakyi L."/>
            <person name="Cui X.M."/>
            <person name="Yuan T.T."/>
            <person name="Jiang B.G."/>
            <person name="Yang W.F."/>
            <person name="Lam T.T."/>
            <person name="Chang Q.C."/>
            <person name="Ding S.J."/>
            <person name="Wang X.J."/>
            <person name="Zhu J.G."/>
            <person name="Ruan X.D."/>
            <person name="Zhao L."/>
            <person name="Wei J.T."/>
            <person name="Ye R.Z."/>
            <person name="Que T.C."/>
            <person name="Du C.H."/>
            <person name="Zhou Y.H."/>
            <person name="Cheng J.X."/>
            <person name="Dai P.F."/>
            <person name="Guo W.B."/>
            <person name="Han X.H."/>
            <person name="Huang E.J."/>
            <person name="Li L.F."/>
            <person name="Wei W."/>
            <person name="Gao Y.C."/>
            <person name="Liu J.Z."/>
            <person name="Shao H.Z."/>
            <person name="Wang X."/>
            <person name="Wang C.C."/>
            <person name="Yang T.C."/>
            <person name="Huo Q.B."/>
            <person name="Li W."/>
            <person name="Chen H.Y."/>
            <person name="Chen S.E."/>
            <person name="Zhou L.G."/>
            <person name="Ni X.B."/>
            <person name="Tian J.H."/>
            <person name="Sheng Y."/>
            <person name="Liu T."/>
            <person name="Pan Y.S."/>
            <person name="Xia L.Y."/>
            <person name="Li J."/>
            <person name="Zhao F."/>
            <person name="Cao W.C."/>
        </authorList>
    </citation>
    <scope>NUCLEOTIDE SEQUENCE</scope>
    <source>
        <strain evidence="2">Rsan-2018</strain>
    </source>
</reference>
<feature type="compositionally biased region" description="Low complexity" evidence="1">
    <location>
        <begin position="99"/>
        <end position="113"/>
    </location>
</feature>
<sequence length="131" mass="14841">MTDYNAITKAYRLARRTFPHPQLSREEAAQLLRFPTGSLPSPGLMHRKYAETYATDKCKVCRREKADSHTPCGTASNTHRKQDQKRSHRGSRHPRRATTRTSRSGPSGRSSGRSKGRDSVSRQRRAETCAE</sequence>
<dbReference type="EMBL" id="JABSTV010001247">
    <property type="protein sequence ID" value="KAH7971757.1"/>
    <property type="molecule type" value="Genomic_DNA"/>
</dbReference>
<feature type="region of interest" description="Disordered" evidence="1">
    <location>
        <begin position="64"/>
        <end position="131"/>
    </location>
</feature>
<evidence type="ECO:0000313" key="3">
    <source>
        <dbReference type="Proteomes" id="UP000821837"/>
    </source>
</evidence>
<proteinExistence type="predicted"/>
<gene>
    <name evidence="2" type="ORF">HPB52_002506</name>
</gene>
<dbReference type="Proteomes" id="UP000821837">
    <property type="component" value="Chromosome 11"/>
</dbReference>
<organism evidence="2 3">
    <name type="scientific">Rhipicephalus sanguineus</name>
    <name type="common">Brown dog tick</name>
    <name type="synonym">Ixodes sanguineus</name>
    <dbReference type="NCBI Taxonomy" id="34632"/>
    <lineage>
        <taxon>Eukaryota</taxon>
        <taxon>Metazoa</taxon>
        <taxon>Ecdysozoa</taxon>
        <taxon>Arthropoda</taxon>
        <taxon>Chelicerata</taxon>
        <taxon>Arachnida</taxon>
        <taxon>Acari</taxon>
        <taxon>Parasitiformes</taxon>
        <taxon>Ixodida</taxon>
        <taxon>Ixodoidea</taxon>
        <taxon>Ixodidae</taxon>
        <taxon>Rhipicephalinae</taxon>
        <taxon>Rhipicephalus</taxon>
        <taxon>Rhipicephalus</taxon>
    </lineage>
</organism>
<evidence type="ECO:0000313" key="2">
    <source>
        <dbReference type="EMBL" id="KAH7971757.1"/>
    </source>
</evidence>
<accession>A0A9D4Q9B1</accession>
<feature type="compositionally biased region" description="Basic and acidic residues" evidence="1">
    <location>
        <begin position="115"/>
        <end position="131"/>
    </location>
</feature>
<dbReference type="AlphaFoldDB" id="A0A9D4Q9B1"/>
<comment type="caution">
    <text evidence="2">The sequence shown here is derived from an EMBL/GenBank/DDBJ whole genome shotgun (WGS) entry which is preliminary data.</text>
</comment>
<protein>
    <submittedName>
        <fullName evidence="2">Uncharacterized protein</fullName>
    </submittedName>
</protein>